<evidence type="ECO:0000313" key="2">
    <source>
        <dbReference type="EMBL" id="GAH32318.1"/>
    </source>
</evidence>
<accession>X1GH05</accession>
<organism evidence="2">
    <name type="scientific">marine sediment metagenome</name>
    <dbReference type="NCBI Taxonomy" id="412755"/>
    <lineage>
        <taxon>unclassified sequences</taxon>
        <taxon>metagenomes</taxon>
        <taxon>ecological metagenomes</taxon>
    </lineage>
</organism>
<feature type="compositionally biased region" description="Basic and acidic residues" evidence="1">
    <location>
        <begin position="29"/>
        <end position="38"/>
    </location>
</feature>
<gene>
    <name evidence="2" type="ORF">S03H2_25373</name>
</gene>
<dbReference type="EMBL" id="BARU01014344">
    <property type="protein sequence ID" value="GAH32318.1"/>
    <property type="molecule type" value="Genomic_DNA"/>
</dbReference>
<feature type="non-terminal residue" evidence="2">
    <location>
        <position position="1"/>
    </location>
</feature>
<feature type="compositionally biased region" description="Polar residues" evidence="1">
    <location>
        <begin position="17"/>
        <end position="27"/>
    </location>
</feature>
<dbReference type="AlphaFoldDB" id="X1GH05"/>
<evidence type="ECO:0000256" key="1">
    <source>
        <dbReference type="SAM" id="MobiDB-lite"/>
    </source>
</evidence>
<proteinExistence type="predicted"/>
<comment type="caution">
    <text evidence="2">The sequence shown here is derived from an EMBL/GenBank/DDBJ whole genome shotgun (WGS) entry which is preliminary data.</text>
</comment>
<reference evidence="2" key="1">
    <citation type="journal article" date="2014" name="Front. Microbiol.">
        <title>High frequency of phylogenetically diverse reductive dehalogenase-homologous genes in deep subseafloor sedimentary metagenomes.</title>
        <authorList>
            <person name="Kawai M."/>
            <person name="Futagami T."/>
            <person name="Toyoda A."/>
            <person name="Takaki Y."/>
            <person name="Nishi S."/>
            <person name="Hori S."/>
            <person name="Arai W."/>
            <person name="Tsubouchi T."/>
            <person name="Morono Y."/>
            <person name="Uchiyama I."/>
            <person name="Ito T."/>
            <person name="Fujiyama A."/>
            <person name="Inagaki F."/>
            <person name="Takami H."/>
        </authorList>
    </citation>
    <scope>NUCLEOTIDE SEQUENCE</scope>
    <source>
        <strain evidence="2">Expedition CK06-06</strain>
    </source>
</reference>
<name>X1GH05_9ZZZZ</name>
<sequence>DAIDRKVPPGPVRLANASANMRCSSGLTGKREQSKSFG</sequence>
<protein>
    <submittedName>
        <fullName evidence="2">Uncharacterized protein</fullName>
    </submittedName>
</protein>
<feature type="region of interest" description="Disordered" evidence="1">
    <location>
        <begin position="1"/>
        <end position="38"/>
    </location>
</feature>